<protein>
    <submittedName>
        <fullName evidence="2">Uncharacterized protein</fullName>
    </submittedName>
</protein>
<proteinExistence type="predicted"/>
<accession>A0A9Q0G8D9</accession>
<gene>
    <name evidence="2" type="ORF">Tsubulata_031024</name>
</gene>
<feature type="compositionally biased region" description="Basic and acidic residues" evidence="1">
    <location>
        <begin position="16"/>
        <end position="27"/>
    </location>
</feature>
<comment type="caution">
    <text evidence="2">The sequence shown here is derived from an EMBL/GenBank/DDBJ whole genome shotgun (WGS) entry which is preliminary data.</text>
</comment>
<dbReference type="AlphaFoldDB" id="A0A9Q0G8D9"/>
<evidence type="ECO:0000313" key="2">
    <source>
        <dbReference type="EMBL" id="KAJ4845350.1"/>
    </source>
</evidence>
<organism evidence="2 3">
    <name type="scientific">Turnera subulata</name>
    <dbReference type="NCBI Taxonomy" id="218843"/>
    <lineage>
        <taxon>Eukaryota</taxon>
        <taxon>Viridiplantae</taxon>
        <taxon>Streptophyta</taxon>
        <taxon>Embryophyta</taxon>
        <taxon>Tracheophyta</taxon>
        <taxon>Spermatophyta</taxon>
        <taxon>Magnoliopsida</taxon>
        <taxon>eudicotyledons</taxon>
        <taxon>Gunneridae</taxon>
        <taxon>Pentapetalae</taxon>
        <taxon>rosids</taxon>
        <taxon>fabids</taxon>
        <taxon>Malpighiales</taxon>
        <taxon>Passifloraceae</taxon>
        <taxon>Turnera</taxon>
    </lineage>
</organism>
<dbReference type="Proteomes" id="UP001141552">
    <property type="component" value="Unassembled WGS sequence"/>
</dbReference>
<sequence length="171" mass="18949">MDGRPGVLEPIAGPELTHESDDSHSSDLEVLGTGNGASCGEYNSPFVTSKPPTSLIIIEDDMQCNGNCGSARSTVFKTRLIKVLDKAYNEKEYLELMAKVSCKKPVERERMLRGSTKQYPSDIMGKSYLDQHREELQLVRGKLVDGNYPKFSTTVDAIIFVRGFETPTLTL</sequence>
<name>A0A9Q0G8D9_9ROSI</name>
<evidence type="ECO:0000313" key="3">
    <source>
        <dbReference type="Proteomes" id="UP001141552"/>
    </source>
</evidence>
<dbReference type="EMBL" id="JAKUCV010001708">
    <property type="protein sequence ID" value="KAJ4845350.1"/>
    <property type="molecule type" value="Genomic_DNA"/>
</dbReference>
<reference evidence="2" key="1">
    <citation type="submission" date="2022-02" db="EMBL/GenBank/DDBJ databases">
        <authorList>
            <person name="Henning P.M."/>
            <person name="McCubbin A.G."/>
            <person name="Shore J.S."/>
        </authorList>
    </citation>
    <scope>NUCLEOTIDE SEQUENCE</scope>
    <source>
        <strain evidence="2">F60SS</strain>
        <tissue evidence="2">Leaves</tissue>
    </source>
</reference>
<keyword evidence="3" id="KW-1185">Reference proteome</keyword>
<dbReference type="PANTHER" id="PTHR34194:SF2">
    <property type="entry name" value="F14J8.16 PROTEIN"/>
    <property type="match status" value="1"/>
</dbReference>
<dbReference type="PANTHER" id="PTHR34194">
    <property type="entry name" value="F14J8.16 PROTEIN"/>
    <property type="match status" value="1"/>
</dbReference>
<dbReference type="OrthoDB" id="298344at2759"/>
<reference evidence="2" key="2">
    <citation type="journal article" date="2023" name="Plants (Basel)">
        <title>Annotation of the Turnera subulata (Passifloraceae) Draft Genome Reveals the S-Locus Evolved after the Divergence of Turneroideae from Passifloroideae in a Stepwise Manner.</title>
        <authorList>
            <person name="Henning P.M."/>
            <person name="Roalson E.H."/>
            <person name="Mir W."/>
            <person name="McCubbin A.G."/>
            <person name="Shore J.S."/>
        </authorList>
    </citation>
    <scope>NUCLEOTIDE SEQUENCE</scope>
    <source>
        <strain evidence="2">F60SS</strain>
    </source>
</reference>
<feature type="region of interest" description="Disordered" evidence="1">
    <location>
        <begin position="1"/>
        <end position="28"/>
    </location>
</feature>
<evidence type="ECO:0000256" key="1">
    <source>
        <dbReference type="SAM" id="MobiDB-lite"/>
    </source>
</evidence>